<dbReference type="InterPro" id="IPR012902">
    <property type="entry name" value="N_methyl_site"/>
</dbReference>
<reference evidence="2" key="1">
    <citation type="submission" date="2021-02" db="EMBL/GenBank/DDBJ databases">
        <title>Infant gut strain persistence is associated with maternal origin, phylogeny, and functional potential including surface adhesion and iron acquisition.</title>
        <authorList>
            <person name="Lou Y.C."/>
        </authorList>
    </citation>
    <scope>NUCLEOTIDE SEQUENCE</scope>
    <source>
        <strain evidence="2">L3_108_000G1_dasL3_108_000G1_metabat.metabat.11</strain>
    </source>
</reference>
<organism evidence="2 3">
    <name type="scientific">Thomasclavelia spiroformis</name>
    <dbReference type="NCBI Taxonomy" id="29348"/>
    <lineage>
        <taxon>Bacteria</taxon>
        <taxon>Bacillati</taxon>
        <taxon>Bacillota</taxon>
        <taxon>Erysipelotrichia</taxon>
        <taxon>Erysipelotrichales</taxon>
        <taxon>Coprobacillaceae</taxon>
        <taxon>Thomasclavelia</taxon>
    </lineage>
</organism>
<dbReference type="AlphaFoldDB" id="A0A943EI81"/>
<proteinExistence type="predicted"/>
<protein>
    <submittedName>
        <fullName evidence="2">Uncharacterized protein</fullName>
    </submittedName>
</protein>
<name>A0A943EI81_9FIRM</name>
<sequence>MLKSKGMTLIETLLAFSIFVGSVVIIFSSYVSGLKHYQFINQEYYEYLKLQNDKELELWKTNELDSLIEEVLH</sequence>
<keyword evidence="1" id="KW-0472">Membrane</keyword>
<evidence type="ECO:0000313" key="3">
    <source>
        <dbReference type="Proteomes" id="UP000751224"/>
    </source>
</evidence>
<comment type="caution">
    <text evidence="2">The sequence shown here is derived from an EMBL/GenBank/DDBJ whole genome shotgun (WGS) entry which is preliminary data.</text>
</comment>
<accession>A0A943EI81</accession>
<gene>
    <name evidence="2" type="ORF">KHX14_00075</name>
</gene>
<dbReference type="Proteomes" id="UP000751224">
    <property type="component" value="Unassembled WGS sequence"/>
</dbReference>
<dbReference type="RefSeq" id="WP_297668671.1">
    <property type="nucleotide sequence ID" value="NZ_JAGZCC010000001.1"/>
</dbReference>
<feature type="transmembrane region" description="Helical" evidence="1">
    <location>
        <begin position="12"/>
        <end position="31"/>
    </location>
</feature>
<dbReference type="PROSITE" id="PS00409">
    <property type="entry name" value="PROKAR_NTER_METHYL"/>
    <property type="match status" value="1"/>
</dbReference>
<keyword evidence="1" id="KW-0812">Transmembrane</keyword>
<keyword evidence="1" id="KW-1133">Transmembrane helix</keyword>
<dbReference type="EMBL" id="JAGZCC010000001">
    <property type="protein sequence ID" value="MBS5587202.1"/>
    <property type="molecule type" value="Genomic_DNA"/>
</dbReference>
<evidence type="ECO:0000256" key="1">
    <source>
        <dbReference type="SAM" id="Phobius"/>
    </source>
</evidence>
<evidence type="ECO:0000313" key="2">
    <source>
        <dbReference type="EMBL" id="MBS5587202.1"/>
    </source>
</evidence>